<name>C9LMY7_9FIRM</name>
<dbReference type="InterPro" id="IPR018470">
    <property type="entry name" value="Metal-bd_Tp34-typ"/>
</dbReference>
<evidence type="ECO:0000313" key="3">
    <source>
        <dbReference type="EMBL" id="EEW96923.1"/>
    </source>
</evidence>
<keyword evidence="4" id="KW-1185">Reference proteome</keyword>
<proteinExistence type="inferred from homology"/>
<dbReference type="AlphaFoldDB" id="C9LMY7"/>
<accession>C9LMY7</accession>
<comment type="caution">
    <text evidence="3">The sequence shown here is derived from an EMBL/GenBank/DDBJ whole genome shotgun (WGS) entry which is preliminary data.</text>
</comment>
<protein>
    <recommendedName>
        <fullName evidence="5">Fe2+ transport protein</fullName>
    </recommendedName>
</protein>
<dbReference type="EMBL" id="ACIM02000001">
    <property type="protein sequence ID" value="EEW96923.1"/>
    <property type="molecule type" value="Genomic_DNA"/>
</dbReference>
<gene>
    <name evidence="3" type="ORF">GCWU000321_00899</name>
</gene>
<dbReference type="Pfam" id="PF10634">
    <property type="entry name" value="Iron_transport"/>
    <property type="match status" value="1"/>
</dbReference>
<evidence type="ECO:0000256" key="2">
    <source>
        <dbReference type="ARBA" id="ARBA00022729"/>
    </source>
</evidence>
<organism evidence="3 4">
    <name type="scientific">Dialister invisus DSM 15470</name>
    <dbReference type="NCBI Taxonomy" id="592028"/>
    <lineage>
        <taxon>Bacteria</taxon>
        <taxon>Bacillati</taxon>
        <taxon>Bacillota</taxon>
        <taxon>Negativicutes</taxon>
        <taxon>Veillonellales</taxon>
        <taxon>Veillonellaceae</taxon>
        <taxon>Dialister</taxon>
    </lineage>
</organism>
<comment type="similarity">
    <text evidence="1">Belongs to the UPF0423 family.</text>
</comment>
<dbReference type="HOGENOM" id="CLU_100963_1_0_9"/>
<dbReference type="InterPro" id="IPR038482">
    <property type="entry name" value="Tp34-type_sf"/>
</dbReference>
<keyword evidence="2" id="KW-0732">Signal</keyword>
<evidence type="ECO:0000313" key="4">
    <source>
        <dbReference type="Proteomes" id="UP000004736"/>
    </source>
</evidence>
<evidence type="ECO:0000256" key="1">
    <source>
        <dbReference type="ARBA" id="ARBA00010013"/>
    </source>
</evidence>
<evidence type="ECO:0008006" key="5">
    <source>
        <dbReference type="Google" id="ProtNLM"/>
    </source>
</evidence>
<dbReference type="eggNOG" id="COG3470">
    <property type="taxonomic scope" value="Bacteria"/>
</dbReference>
<dbReference type="Proteomes" id="UP000004736">
    <property type="component" value="Unassembled WGS sequence"/>
</dbReference>
<reference evidence="3" key="1">
    <citation type="submission" date="2009-09" db="EMBL/GenBank/DDBJ databases">
        <authorList>
            <person name="Weinstock G."/>
            <person name="Sodergren E."/>
            <person name="Clifton S."/>
            <person name="Fulton L."/>
            <person name="Fulton B."/>
            <person name="Courtney L."/>
            <person name="Fronick C."/>
            <person name="Harrison M."/>
            <person name="Strong C."/>
            <person name="Farmer C."/>
            <person name="Delahaunty K."/>
            <person name="Markovic C."/>
            <person name="Hall O."/>
            <person name="Minx P."/>
            <person name="Tomlinson C."/>
            <person name="Mitreva M."/>
            <person name="Nelson J."/>
            <person name="Hou S."/>
            <person name="Wollam A."/>
            <person name="Pepin K.H."/>
            <person name="Johnson M."/>
            <person name="Bhonagiri V."/>
            <person name="Nash W.E."/>
            <person name="Warren W."/>
            <person name="Chinwalla A."/>
            <person name="Mardis E.R."/>
            <person name="Wilson R.K."/>
        </authorList>
    </citation>
    <scope>NUCLEOTIDE SEQUENCE [LARGE SCALE GENOMIC DNA]</scope>
    <source>
        <strain evidence="3">DSM 15470</strain>
    </source>
</reference>
<sequence length="228" mass="25833">MRKYFFRTLQRNKKDPKQGYNWGLDLQAPHLYTIIFPFFYKESVKMNSFKKVFTAGLAAAALLAGGMTASAGFQEYPIGDEQEDTVNHFKVALVYFQPVQMEPEGSMLAADKADIHMETDIHATEGNECGFGIGEWIPYLTVHYKLTKVQTGESIEGVFMPMSADDGPHYGANLKLLGAGTYECEFSIDSPARQNYSLHVDKETGVTGHFWEEPVVMKWTFDYVPRNW</sequence>
<dbReference type="Gene3D" id="2.60.40.2480">
    <property type="entry name" value="Periplasmic metal-binding protein Tp34-type"/>
    <property type="match status" value="1"/>
</dbReference>
<dbReference type="STRING" id="592028.GCWU000321_00899"/>